<feature type="compositionally biased region" description="Low complexity" evidence="3">
    <location>
        <begin position="781"/>
        <end position="802"/>
    </location>
</feature>
<evidence type="ECO:0000256" key="2">
    <source>
        <dbReference type="ARBA" id="ARBA00022553"/>
    </source>
</evidence>
<feature type="region of interest" description="Disordered" evidence="3">
    <location>
        <begin position="769"/>
        <end position="802"/>
    </location>
</feature>
<dbReference type="SUPFAM" id="SSF56801">
    <property type="entry name" value="Acetyl-CoA synthetase-like"/>
    <property type="match status" value="1"/>
</dbReference>
<dbReference type="InterPro" id="IPR042099">
    <property type="entry name" value="ANL_N_sf"/>
</dbReference>
<dbReference type="NCBIfam" id="TIGR01746">
    <property type="entry name" value="Thioester-redct"/>
    <property type="match status" value="1"/>
</dbReference>
<feature type="compositionally biased region" description="Low complexity" evidence="3">
    <location>
        <begin position="384"/>
        <end position="401"/>
    </location>
</feature>
<dbReference type="GO" id="GO:0031177">
    <property type="term" value="F:phosphopantetheine binding"/>
    <property type="evidence" value="ECO:0007669"/>
    <property type="project" value="InterPro"/>
</dbReference>
<dbReference type="Proteomes" id="UP000502706">
    <property type="component" value="Chromosome"/>
</dbReference>
<dbReference type="SUPFAM" id="SSF47336">
    <property type="entry name" value="ACP-like"/>
    <property type="match status" value="1"/>
</dbReference>
<evidence type="ECO:0000313" key="5">
    <source>
        <dbReference type="EMBL" id="QIN78578.1"/>
    </source>
</evidence>
<dbReference type="CDD" id="cd05235">
    <property type="entry name" value="SDR_e1"/>
    <property type="match status" value="1"/>
</dbReference>
<dbReference type="PANTHER" id="PTHR44845">
    <property type="entry name" value="CARRIER DOMAIN-CONTAINING PROTEIN"/>
    <property type="match status" value="1"/>
</dbReference>
<dbReference type="InterPro" id="IPR006162">
    <property type="entry name" value="Ppantetheine_attach_site"/>
</dbReference>
<feature type="region of interest" description="Disordered" evidence="3">
    <location>
        <begin position="1"/>
        <end position="118"/>
    </location>
</feature>
<dbReference type="SMART" id="SM00823">
    <property type="entry name" value="PKS_PP"/>
    <property type="match status" value="1"/>
</dbReference>
<proteinExistence type="predicted"/>
<keyword evidence="2" id="KW-0597">Phosphoprotein</keyword>
<dbReference type="Gene3D" id="1.10.1200.10">
    <property type="entry name" value="ACP-like"/>
    <property type="match status" value="1"/>
</dbReference>
<dbReference type="InterPro" id="IPR045851">
    <property type="entry name" value="AMP-bd_C_sf"/>
</dbReference>
<evidence type="ECO:0000259" key="4">
    <source>
        <dbReference type="PROSITE" id="PS50075"/>
    </source>
</evidence>
<evidence type="ECO:0000256" key="3">
    <source>
        <dbReference type="SAM" id="MobiDB-lite"/>
    </source>
</evidence>
<dbReference type="Pfam" id="PF00550">
    <property type="entry name" value="PP-binding"/>
    <property type="match status" value="1"/>
</dbReference>
<dbReference type="KEGG" id="rmar:GBA65_08665"/>
<dbReference type="Gene3D" id="3.40.50.720">
    <property type="entry name" value="NAD(P)-binding Rossmann-like Domain"/>
    <property type="match status" value="1"/>
</dbReference>
<accession>A0A6G8PWJ2</accession>
<dbReference type="SUPFAM" id="SSF51735">
    <property type="entry name" value="NAD(P)-binding Rossmann-fold domains"/>
    <property type="match status" value="1"/>
</dbReference>
<name>A0A6G8PWJ2_9ACTN</name>
<sequence>MDPGRGPVPPSTASPSSPTPPAPPGSPRASPTRTGPRCAPTRGASASWITAPGTSWGATSSSSGRCSGRSSGAGSLPHPGRRDLRPHGPRGLPSGARGDGGALHPVAPRSRPRRRREDLAEGLSALRTLWLNGEVVTKTLARRALRTLAGKKIFNLYSISETHEISAGELRELVESADSTYCPVGRPADPDHLYVLDEDARPVGEGIPGELYVGGEGLARGYVNLPEKTAERFIPDPFAGADARMYRSGDRARMLPDGNLEIMGRIDFMVKVRGYSIELGAVEAAIEERLAVTNCVVVADGEEGTDKRLVAYLVPDPAGGARDGRLAGWGIDPATGHSAGARRALQDALPHYMIPAVYVEAEALPLQDATGKVDRENLPPPPARGAAEPDAPEEPALPADASRPEKEERLARIFERVLRLERGYVRPEDDFFEAGGHSLAAAELAGRVEDAFGVRLPTSGIVESPTVAGLLDAIEALGRGGARREAQGHDLLVEAALETGISPEGAADGVKRLGEAESVFLTGATGFLGAFLLDGLLSKTEAKVHCLVRRRPSGDPMSPLRDALKGYGLWNAEMSERLVPVTGDLSEPLLGLSEEAFEEQADEVDAVIHAGAMVNLIYPYSALKPANVDGTREVLRLACRRRAKPLHHVSTNGVFGRGRGLCEEDTDLDDLAGAQPDGYGRSKWVAEKLVMEAAGRGLPVSVYRPGNISGHSATGSSNPKDFLGAVISESARAGLAPKIDGWRMEMTPVDFVAGAILGLADYPGAPGKTFHLANPEPPLPSGSSAGSRASATTSNAPTTPTG</sequence>
<dbReference type="Pfam" id="PF07993">
    <property type="entry name" value="NAD_binding_4"/>
    <property type="match status" value="1"/>
</dbReference>
<dbReference type="AlphaFoldDB" id="A0A6G8PWJ2"/>
<feature type="compositionally biased region" description="Pro residues" evidence="3">
    <location>
        <begin position="1"/>
        <end position="26"/>
    </location>
</feature>
<dbReference type="PANTHER" id="PTHR44845:SF6">
    <property type="entry name" value="BETA-ALANINE-ACTIVATING ENZYME"/>
    <property type="match status" value="1"/>
</dbReference>
<organism evidence="5 6">
    <name type="scientific">Rubrobacter marinus</name>
    <dbReference type="NCBI Taxonomy" id="2653852"/>
    <lineage>
        <taxon>Bacteria</taxon>
        <taxon>Bacillati</taxon>
        <taxon>Actinomycetota</taxon>
        <taxon>Rubrobacteria</taxon>
        <taxon>Rubrobacterales</taxon>
        <taxon>Rubrobacteraceae</taxon>
        <taxon>Rubrobacter</taxon>
    </lineage>
</organism>
<dbReference type="InterPro" id="IPR010080">
    <property type="entry name" value="Thioester_reductase-like_dom"/>
</dbReference>
<gene>
    <name evidence="5" type="ORF">GBA65_08665</name>
</gene>
<keyword evidence="6" id="KW-1185">Reference proteome</keyword>
<protein>
    <submittedName>
        <fullName evidence="5">AMP-binding protein</fullName>
    </submittedName>
</protein>
<dbReference type="InterPro" id="IPR000873">
    <property type="entry name" value="AMP-dep_synth/lig_dom"/>
</dbReference>
<keyword evidence="1" id="KW-0596">Phosphopantetheine</keyword>
<dbReference type="InterPro" id="IPR036736">
    <property type="entry name" value="ACP-like_sf"/>
</dbReference>
<dbReference type="PROSITE" id="PS50075">
    <property type="entry name" value="CARRIER"/>
    <property type="match status" value="1"/>
</dbReference>
<feature type="region of interest" description="Disordered" evidence="3">
    <location>
        <begin position="372"/>
        <end position="406"/>
    </location>
</feature>
<dbReference type="Pfam" id="PF00501">
    <property type="entry name" value="AMP-binding"/>
    <property type="match status" value="1"/>
</dbReference>
<dbReference type="PROSITE" id="PS00012">
    <property type="entry name" value="PHOSPHOPANTETHEINE"/>
    <property type="match status" value="1"/>
</dbReference>
<dbReference type="InterPro" id="IPR020806">
    <property type="entry name" value="PKS_PP-bd"/>
</dbReference>
<dbReference type="InterPro" id="IPR013120">
    <property type="entry name" value="FAR_NAD-bd"/>
</dbReference>
<dbReference type="Gene3D" id="3.30.300.30">
    <property type="match status" value="1"/>
</dbReference>
<dbReference type="EMBL" id="CP045121">
    <property type="protein sequence ID" value="QIN78578.1"/>
    <property type="molecule type" value="Genomic_DNA"/>
</dbReference>
<dbReference type="InterPro" id="IPR036291">
    <property type="entry name" value="NAD(P)-bd_dom_sf"/>
</dbReference>
<evidence type="ECO:0000313" key="6">
    <source>
        <dbReference type="Proteomes" id="UP000502706"/>
    </source>
</evidence>
<evidence type="ECO:0000256" key="1">
    <source>
        <dbReference type="ARBA" id="ARBA00022450"/>
    </source>
</evidence>
<dbReference type="InterPro" id="IPR009081">
    <property type="entry name" value="PP-bd_ACP"/>
</dbReference>
<reference evidence="5 6" key="1">
    <citation type="submission" date="2019-10" db="EMBL/GenBank/DDBJ databases">
        <title>Rubrobacter sp nov SCSIO 52915 isolated from a deep-sea sediment in the South China Sea.</title>
        <authorList>
            <person name="Chen R.W."/>
        </authorList>
    </citation>
    <scope>NUCLEOTIDE SEQUENCE [LARGE SCALE GENOMIC DNA]</scope>
    <source>
        <strain evidence="5 6">SCSIO 52915</strain>
    </source>
</reference>
<feature type="compositionally biased region" description="Low complexity" evidence="3">
    <location>
        <begin position="53"/>
        <end position="75"/>
    </location>
</feature>
<feature type="domain" description="Carrier" evidence="4">
    <location>
        <begin position="401"/>
        <end position="478"/>
    </location>
</feature>
<dbReference type="Gene3D" id="3.40.50.12780">
    <property type="entry name" value="N-terminal domain of ligase-like"/>
    <property type="match status" value="1"/>
</dbReference>